<feature type="coiled-coil region" evidence="4">
    <location>
        <begin position="55"/>
        <end position="82"/>
    </location>
</feature>
<evidence type="ECO:0000256" key="2">
    <source>
        <dbReference type="ARBA" id="ARBA00023015"/>
    </source>
</evidence>
<evidence type="ECO:0000313" key="7">
    <source>
        <dbReference type="Proteomes" id="UP000243459"/>
    </source>
</evidence>
<reference evidence="7" key="1">
    <citation type="journal article" date="2017" name="Nat. Commun.">
        <title>The asparagus genome sheds light on the origin and evolution of a young Y chromosome.</title>
        <authorList>
            <person name="Harkess A."/>
            <person name="Zhou J."/>
            <person name="Xu C."/>
            <person name="Bowers J.E."/>
            <person name="Van der Hulst R."/>
            <person name="Ayyampalayam S."/>
            <person name="Mercati F."/>
            <person name="Riccardi P."/>
            <person name="McKain M.R."/>
            <person name="Kakrana A."/>
            <person name="Tang H."/>
            <person name="Ray J."/>
            <person name="Groenendijk J."/>
            <person name="Arikit S."/>
            <person name="Mathioni S.M."/>
            <person name="Nakano M."/>
            <person name="Shan H."/>
            <person name="Telgmann-Rauber A."/>
            <person name="Kanno A."/>
            <person name="Yue Z."/>
            <person name="Chen H."/>
            <person name="Li W."/>
            <person name="Chen Y."/>
            <person name="Xu X."/>
            <person name="Zhang Y."/>
            <person name="Luo S."/>
            <person name="Chen H."/>
            <person name="Gao J."/>
            <person name="Mao Z."/>
            <person name="Pires J.C."/>
            <person name="Luo M."/>
            <person name="Kudrna D."/>
            <person name="Wing R.A."/>
            <person name="Meyers B.C."/>
            <person name="Yi K."/>
            <person name="Kong H."/>
            <person name="Lavrijsen P."/>
            <person name="Sunseri F."/>
            <person name="Falavigna A."/>
            <person name="Ye Y."/>
            <person name="Leebens-Mack J.H."/>
            <person name="Chen G."/>
        </authorList>
    </citation>
    <scope>NUCLEOTIDE SEQUENCE [LARGE SCALE GENOMIC DNA]</scope>
    <source>
        <strain evidence="7">cv. DH0086</strain>
    </source>
</reference>
<dbReference type="InterPro" id="IPR011598">
    <property type="entry name" value="bHLH_dom"/>
</dbReference>
<dbReference type="PANTHER" id="PTHR13935:SF46">
    <property type="entry name" value="TRANSCRIPTION FACTOR BHLH167-RELATED"/>
    <property type="match status" value="1"/>
</dbReference>
<accession>A0A5P1FVW7</accession>
<protein>
    <recommendedName>
        <fullName evidence="5">BHLH domain-containing protein</fullName>
    </recommendedName>
</protein>
<evidence type="ECO:0000256" key="4">
    <source>
        <dbReference type="SAM" id="Coils"/>
    </source>
</evidence>
<dbReference type="EMBL" id="CM007381">
    <property type="protein sequence ID" value="ONK81329.1"/>
    <property type="molecule type" value="Genomic_DNA"/>
</dbReference>
<dbReference type="GO" id="GO:0000977">
    <property type="term" value="F:RNA polymerase II transcription regulatory region sequence-specific DNA binding"/>
    <property type="evidence" value="ECO:0007669"/>
    <property type="project" value="TreeGrafter"/>
</dbReference>
<dbReference type="GO" id="GO:0046983">
    <property type="term" value="F:protein dimerization activity"/>
    <property type="evidence" value="ECO:0007669"/>
    <property type="project" value="InterPro"/>
</dbReference>
<gene>
    <name evidence="6" type="ORF">A4U43_C01F27870</name>
</gene>
<keyword evidence="2" id="KW-0805">Transcription regulation</keyword>
<keyword evidence="7" id="KW-1185">Reference proteome</keyword>
<dbReference type="AlphaFoldDB" id="A0A5P1FVW7"/>
<dbReference type="OMA" id="SQAFCPR"/>
<dbReference type="InterPro" id="IPR015660">
    <property type="entry name" value="MASH1/Ascl1a-like"/>
</dbReference>
<dbReference type="PROSITE" id="PS50888">
    <property type="entry name" value="BHLH"/>
    <property type="match status" value="1"/>
</dbReference>
<name>A0A5P1FVW7_ASPOF</name>
<proteinExistence type="inferred from homology"/>
<dbReference type="SUPFAM" id="SSF47459">
    <property type="entry name" value="HLH, helix-loop-helix DNA-binding domain"/>
    <property type="match status" value="1"/>
</dbReference>
<keyword evidence="4" id="KW-0175">Coiled coil</keyword>
<feature type="domain" description="BHLH" evidence="5">
    <location>
        <begin position="11"/>
        <end position="65"/>
    </location>
</feature>
<dbReference type="Gene3D" id="4.10.280.10">
    <property type="entry name" value="Helix-loop-helix DNA-binding domain"/>
    <property type="match status" value="1"/>
</dbReference>
<dbReference type="InterPro" id="IPR036638">
    <property type="entry name" value="HLH_DNA-bd_sf"/>
</dbReference>
<dbReference type="Proteomes" id="UP000243459">
    <property type="component" value="Chromosome 1"/>
</dbReference>
<comment type="similarity">
    <text evidence="1">Belongs to the bHLH protein family.</text>
</comment>
<evidence type="ECO:0000259" key="5">
    <source>
        <dbReference type="PROSITE" id="PS50888"/>
    </source>
</evidence>
<evidence type="ECO:0000256" key="3">
    <source>
        <dbReference type="ARBA" id="ARBA00023163"/>
    </source>
</evidence>
<dbReference type="GO" id="GO:0090575">
    <property type="term" value="C:RNA polymerase II transcription regulator complex"/>
    <property type="evidence" value="ECO:0007669"/>
    <property type="project" value="TreeGrafter"/>
</dbReference>
<organism evidence="6 7">
    <name type="scientific">Asparagus officinalis</name>
    <name type="common">Garden asparagus</name>
    <dbReference type="NCBI Taxonomy" id="4686"/>
    <lineage>
        <taxon>Eukaryota</taxon>
        <taxon>Viridiplantae</taxon>
        <taxon>Streptophyta</taxon>
        <taxon>Embryophyta</taxon>
        <taxon>Tracheophyta</taxon>
        <taxon>Spermatophyta</taxon>
        <taxon>Magnoliopsida</taxon>
        <taxon>Liliopsida</taxon>
        <taxon>Asparagales</taxon>
        <taxon>Asparagaceae</taxon>
        <taxon>Asparagoideae</taxon>
        <taxon>Asparagus</taxon>
    </lineage>
</organism>
<keyword evidence="3" id="KW-0804">Transcription</keyword>
<dbReference type="Gramene" id="ONK81329">
    <property type="protein sequence ID" value="ONK81329"/>
    <property type="gene ID" value="A4U43_C01F27870"/>
</dbReference>
<dbReference type="Pfam" id="PF00010">
    <property type="entry name" value="HLH"/>
    <property type="match status" value="1"/>
</dbReference>
<dbReference type="OrthoDB" id="1870484at2759"/>
<evidence type="ECO:0000256" key="1">
    <source>
        <dbReference type="ARBA" id="ARBA00005510"/>
    </source>
</evidence>
<dbReference type="GO" id="GO:0000981">
    <property type="term" value="F:DNA-binding transcription factor activity, RNA polymerase II-specific"/>
    <property type="evidence" value="ECO:0007669"/>
    <property type="project" value="TreeGrafter"/>
</dbReference>
<evidence type="ECO:0000313" key="6">
    <source>
        <dbReference type="EMBL" id="ONK81329.1"/>
    </source>
</evidence>
<dbReference type="PANTHER" id="PTHR13935">
    <property type="entry name" value="ACHAETE-SCUTE TRANSCRIPTION FACTOR-RELATED"/>
    <property type="match status" value="1"/>
</dbReference>
<sequence length="180" mass="20364">MKGGYGSGGSGAKIDRKVVEKNRRIHMKSLCFKLSSLIPKDHNFPKDALSQYDHLDQAADYIKTLRERIESLKQRKKCAMGKEKYKEVGGEMSNEFGLPLIEVRHQDSILEVILITGLKKRFMFYEVIGVLEEEGAEVVNASFSVVGDKIFYTIHSQAISSRIGLEASRVSERLNELIQQ</sequence>